<dbReference type="InterPro" id="IPR006311">
    <property type="entry name" value="TAT_signal"/>
</dbReference>
<feature type="domain" description="HD" evidence="2">
    <location>
        <begin position="81"/>
        <end position="171"/>
    </location>
</feature>
<sequence>MSSPPDTPPSGTCTRRRLLVAAGALAAVAGACGTPDAATPNHSAAAVDPIMDDFGDLPFPRTTLAGAATRLAASTEDPAIFHHSMRTYLYGRVLGRRQGVEPGRDYDDELLYLGCVLHDLGLGTRGTGAGRFELDGADLARQFAVDNGVPDGRADIIWDAVTLHTSPDIAERKRPEIGLVSIGAGFDLGGDPAALPAGYSDHVHRWLPRLHAAVALHDTIVAQAVNRPEKAPPFTLAGELVRQQTGTAWPSWRDIVGSPRWGDY</sequence>
<evidence type="ECO:0000256" key="1">
    <source>
        <dbReference type="SAM" id="SignalP"/>
    </source>
</evidence>
<dbReference type="Gene3D" id="1.10.3210.10">
    <property type="entry name" value="Hypothetical protein af1432"/>
    <property type="match status" value="1"/>
</dbReference>
<comment type="caution">
    <text evidence="3">The sequence shown here is derived from an EMBL/GenBank/DDBJ whole genome shotgun (WGS) entry which is preliminary data.</text>
</comment>
<reference evidence="4" key="1">
    <citation type="submission" date="2023-07" db="EMBL/GenBank/DDBJ databases">
        <title>30 novel species of actinomycetes from the DSMZ collection.</title>
        <authorList>
            <person name="Nouioui I."/>
        </authorList>
    </citation>
    <scope>NUCLEOTIDE SEQUENCE [LARGE SCALE GENOMIC DNA]</scope>
    <source>
        <strain evidence="4">DSM 45834</strain>
    </source>
</reference>
<dbReference type="PANTHER" id="PTHR35569">
    <property type="entry name" value="CYANAMIDE HYDRATASE DDI2-RELATED"/>
    <property type="match status" value="1"/>
</dbReference>
<dbReference type="EMBL" id="JAVREJ010000018">
    <property type="protein sequence ID" value="MDT0352350.1"/>
    <property type="molecule type" value="Genomic_DNA"/>
</dbReference>
<feature type="signal peptide" evidence="1">
    <location>
        <begin position="1"/>
        <end position="37"/>
    </location>
</feature>
<gene>
    <name evidence="3" type="ORF">RM445_22750</name>
</gene>
<protein>
    <submittedName>
        <fullName evidence="3">HD domain-containing protein</fullName>
    </submittedName>
</protein>
<proteinExistence type="predicted"/>
<dbReference type="RefSeq" id="WP_311558857.1">
    <property type="nucleotide sequence ID" value="NZ_JAVREJ010000018.1"/>
</dbReference>
<dbReference type="PANTHER" id="PTHR35569:SF1">
    <property type="entry name" value="CYANAMIDE HYDRATASE DDI2-RELATED"/>
    <property type="match status" value="1"/>
</dbReference>
<dbReference type="InterPro" id="IPR003607">
    <property type="entry name" value="HD/PDEase_dom"/>
</dbReference>
<dbReference type="Pfam" id="PF01966">
    <property type="entry name" value="HD"/>
    <property type="match status" value="1"/>
</dbReference>
<evidence type="ECO:0000313" key="3">
    <source>
        <dbReference type="EMBL" id="MDT0352350.1"/>
    </source>
</evidence>
<accession>A0ABU2NEG1</accession>
<evidence type="ECO:0000259" key="2">
    <source>
        <dbReference type="Pfam" id="PF01966"/>
    </source>
</evidence>
<evidence type="ECO:0000313" key="4">
    <source>
        <dbReference type="Proteomes" id="UP001183202"/>
    </source>
</evidence>
<organism evidence="3 4">
    <name type="scientific">Pseudonocardia charpentierae</name>
    <dbReference type="NCBI Taxonomy" id="3075545"/>
    <lineage>
        <taxon>Bacteria</taxon>
        <taxon>Bacillati</taxon>
        <taxon>Actinomycetota</taxon>
        <taxon>Actinomycetes</taxon>
        <taxon>Pseudonocardiales</taxon>
        <taxon>Pseudonocardiaceae</taxon>
        <taxon>Pseudonocardia</taxon>
    </lineage>
</organism>
<keyword evidence="4" id="KW-1185">Reference proteome</keyword>
<name>A0ABU2NEG1_9PSEU</name>
<keyword evidence="1" id="KW-0732">Signal</keyword>
<feature type="chain" id="PRO_5047258347" evidence="1">
    <location>
        <begin position="38"/>
        <end position="264"/>
    </location>
</feature>
<dbReference type="CDD" id="cd00077">
    <property type="entry name" value="HDc"/>
    <property type="match status" value="1"/>
</dbReference>
<dbReference type="SUPFAM" id="SSF109604">
    <property type="entry name" value="HD-domain/PDEase-like"/>
    <property type="match status" value="1"/>
</dbReference>
<dbReference type="PROSITE" id="PS51318">
    <property type="entry name" value="TAT"/>
    <property type="match status" value="1"/>
</dbReference>
<dbReference type="Proteomes" id="UP001183202">
    <property type="component" value="Unassembled WGS sequence"/>
</dbReference>
<dbReference type="InterPro" id="IPR006674">
    <property type="entry name" value="HD_domain"/>
</dbReference>